<dbReference type="CDD" id="cd07724">
    <property type="entry name" value="POD-like_MBL-fold"/>
    <property type="match status" value="1"/>
</dbReference>
<dbReference type="Proteomes" id="UP000192634">
    <property type="component" value="Unassembled WGS sequence"/>
</dbReference>
<feature type="domain" description="Rhodanese" evidence="2">
    <location>
        <begin position="370"/>
        <end position="455"/>
    </location>
</feature>
<dbReference type="SUPFAM" id="SSF52821">
    <property type="entry name" value="Rhodanese/Cell cycle control phosphatase"/>
    <property type="match status" value="2"/>
</dbReference>
<dbReference type="Gene3D" id="3.60.15.10">
    <property type="entry name" value="Ribonuclease Z/Hydroxyacylglutathione hydrolase-like"/>
    <property type="match status" value="1"/>
</dbReference>
<keyword evidence="3" id="KW-0808">Transferase</keyword>
<dbReference type="PANTHER" id="PTHR43084">
    <property type="entry name" value="PERSULFIDE DIOXYGENASE ETHE1"/>
    <property type="match status" value="1"/>
</dbReference>
<evidence type="ECO:0000313" key="4">
    <source>
        <dbReference type="Proteomes" id="UP000192634"/>
    </source>
</evidence>
<dbReference type="OrthoDB" id="3196337at2"/>
<dbReference type="InterPro" id="IPR036866">
    <property type="entry name" value="RibonucZ/Hydroxyglut_hydro"/>
</dbReference>
<dbReference type="SMART" id="SM00450">
    <property type="entry name" value="RHOD"/>
    <property type="match status" value="2"/>
</dbReference>
<dbReference type="Pfam" id="PF00753">
    <property type="entry name" value="Lactamase_B"/>
    <property type="match status" value="1"/>
</dbReference>
<evidence type="ECO:0000256" key="1">
    <source>
        <dbReference type="ARBA" id="ARBA00022723"/>
    </source>
</evidence>
<dbReference type="PANTHER" id="PTHR43084:SF1">
    <property type="entry name" value="PERSULFIDE DIOXYGENASE ETHE1, MITOCHONDRIAL"/>
    <property type="match status" value="1"/>
</dbReference>
<protein>
    <submittedName>
        <fullName evidence="3">Rhodanese-related sulfurtransferase</fullName>
    </submittedName>
</protein>
<dbReference type="GO" id="GO:0070813">
    <property type="term" value="P:hydrogen sulfide metabolic process"/>
    <property type="evidence" value="ECO:0007669"/>
    <property type="project" value="TreeGrafter"/>
</dbReference>
<reference evidence="3 4" key="1">
    <citation type="submission" date="2017-04" db="EMBL/GenBank/DDBJ databases">
        <authorList>
            <person name="Afonso C.L."/>
            <person name="Miller P.J."/>
            <person name="Scott M.A."/>
            <person name="Spackman E."/>
            <person name="Goraichik I."/>
            <person name="Dimitrov K.M."/>
            <person name="Suarez D.L."/>
            <person name="Swayne D.E."/>
        </authorList>
    </citation>
    <scope>NUCLEOTIDE SEQUENCE [LARGE SCALE GENOMIC DNA]</scope>
    <source>
        <strain evidence="3 4">CGMCC 1.12511</strain>
    </source>
</reference>
<dbReference type="RefSeq" id="WP_084449626.1">
    <property type="nucleotide sequence ID" value="NZ_FWXN01000002.1"/>
</dbReference>
<accession>A0A1W1YGM3</accession>
<dbReference type="InterPro" id="IPR001279">
    <property type="entry name" value="Metallo-B-lactamas"/>
</dbReference>
<dbReference type="Pfam" id="PF00581">
    <property type="entry name" value="Rhodanese"/>
    <property type="match status" value="2"/>
</dbReference>
<dbReference type="GO" id="GO:0046872">
    <property type="term" value="F:metal ion binding"/>
    <property type="evidence" value="ECO:0007669"/>
    <property type="project" value="UniProtKB-KW"/>
</dbReference>
<dbReference type="InterPro" id="IPR001763">
    <property type="entry name" value="Rhodanese-like_dom"/>
</dbReference>
<sequence>MILTQYYLGCLSHGSYLIADEGSRRAVVVDPRRDVSEYLADAREQDLTIVGVINTHVHADFVAGHLELAAATGAWIGYGPTAAERAEFEVRTLAGRDRIELGDEVTLEILETPGHTWESISVLVHEGGIPHAVLTGDSLFIGGVGRPDLVVSDGSTAEDLATAMHHTLHDVLLPLPDETKVMPAHGAGSSCGRGLSDDLESTIAAQRASNPFAAEMSVEDFIEMVTTGQPSAPAYFQVDATLNLRQRDLLEPGQSVVPFAPAEVAAAIAGGVTVVDARSPEDFARGHLAGSVNVGLDGRFAETVGTVVDHAVEVLLVAPEGRAAEAALRMGRIGHDAVVGHVAAPLTLDGPLAPLMATSERTEVADLAALPEQTVVVDVRNAGERADGQVIPGAVHIPLAELARRHDELPTDRPLLVHCAGGWRSSVAASLLRSVGHTDVTDLVGGYAAWEQQTVDA</sequence>
<organism evidence="3 4">
    <name type="scientific">Janibacter indicus</name>
    <dbReference type="NCBI Taxonomy" id="857417"/>
    <lineage>
        <taxon>Bacteria</taxon>
        <taxon>Bacillati</taxon>
        <taxon>Actinomycetota</taxon>
        <taxon>Actinomycetes</taxon>
        <taxon>Micrococcales</taxon>
        <taxon>Intrasporangiaceae</taxon>
        <taxon>Janibacter</taxon>
    </lineage>
</organism>
<gene>
    <name evidence="3" type="ORF">SAMN06296429_10229</name>
</gene>
<dbReference type="CDD" id="cd00158">
    <property type="entry name" value="RHOD"/>
    <property type="match status" value="1"/>
</dbReference>
<dbReference type="InterPro" id="IPR036873">
    <property type="entry name" value="Rhodanese-like_dom_sf"/>
</dbReference>
<dbReference type="InterPro" id="IPR044528">
    <property type="entry name" value="POD-like_MBL-fold"/>
</dbReference>
<keyword evidence="1" id="KW-0479">Metal-binding</keyword>
<evidence type="ECO:0000313" key="3">
    <source>
        <dbReference type="EMBL" id="SMC35315.1"/>
    </source>
</evidence>
<dbReference type="GO" id="GO:0050313">
    <property type="term" value="F:sulfur dioxygenase activity"/>
    <property type="evidence" value="ECO:0007669"/>
    <property type="project" value="InterPro"/>
</dbReference>
<dbReference type="SUPFAM" id="SSF56281">
    <property type="entry name" value="Metallo-hydrolase/oxidoreductase"/>
    <property type="match status" value="1"/>
</dbReference>
<proteinExistence type="predicted"/>
<dbReference type="InterPro" id="IPR051682">
    <property type="entry name" value="Mito_Persulfide_Diox"/>
</dbReference>
<dbReference type="SMART" id="SM00849">
    <property type="entry name" value="Lactamase_B"/>
    <property type="match status" value="1"/>
</dbReference>
<evidence type="ECO:0000259" key="2">
    <source>
        <dbReference type="PROSITE" id="PS50206"/>
    </source>
</evidence>
<feature type="domain" description="Rhodanese" evidence="2">
    <location>
        <begin position="268"/>
        <end position="297"/>
    </location>
</feature>
<dbReference type="GO" id="GO:0016740">
    <property type="term" value="F:transferase activity"/>
    <property type="evidence" value="ECO:0007669"/>
    <property type="project" value="UniProtKB-KW"/>
</dbReference>
<name>A0A1W1YGM3_9MICO</name>
<dbReference type="PROSITE" id="PS50206">
    <property type="entry name" value="RHODANESE_3"/>
    <property type="match status" value="2"/>
</dbReference>
<dbReference type="AlphaFoldDB" id="A0A1W1YGM3"/>
<dbReference type="GO" id="GO:0006749">
    <property type="term" value="P:glutathione metabolic process"/>
    <property type="evidence" value="ECO:0007669"/>
    <property type="project" value="InterPro"/>
</dbReference>
<dbReference type="EMBL" id="FWXN01000002">
    <property type="protein sequence ID" value="SMC35315.1"/>
    <property type="molecule type" value="Genomic_DNA"/>
</dbReference>
<dbReference type="Gene3D" id="3.40.250.10">
    <property type="entry name" value="Rhodanese-like domain"/>
    <property type="match status" value="2"/>
</dbReference>